<evidence type="ECO:0008006" key="4">
    <source>
        <dbReference type="Google" id="ProtNLM"/>
    </source>
</evidence>
<feature type="chain" id="PRO_5021290282" description="Lipoprotein" evidence="1">
    <location>
        <begin position="21"/>
        <end position="287"/>
    </location>
</feature>
<protein>
    <recommendedName>
        <fullName evidence="4">Lipoprotein</fullName>
    </recommendedName>
</protein>
<accession>A0A4Y9IHM3</accession>
<evidence type="ECO:0000256" key="1">
    <source>
        <dbReference type="SAM" id="SignalP"/>
    </source>
</evidence>
<dbReference type="Proteomes" id="UP000298285">
    <property type="component" value="Unassembled WGS sequence"/>
</dbReference>
<gene>
    <name evidence="2" type="ORF">E4T88_16895</name>
</gene>
<proteinExistence type="predicted"/>
<name>A0A4Y9IHM3_9BACT</name>
<dbReference type="OrthoDB" id="998120at2"/>
<dbReference type="AlphaFoldDB" id="A0A4Y9IHM3"/>
<comment type="caution">
    <text evidence="2">The sequence shown here is derived from an EMBL/GenBank/DDBJ whole genome shotgun (WGS) entry which is preliminary data.</text>
</comment>
<sequence length="287" mass="32646">MKKYISLLMLILVVSVISCNSTRNTVVKFEDSVALSSLEQRQIDSLLQWGLEHEALYTLWANIKSISSLSSYTLLNLDSIKKPGTTFRIAGSKSGGVDGLCDFQKIVNRLNQLNIPDLTFVFVPNSWGDDMRFVQLTVARRSVLNKVLEKKSSFFGPLGLVPGAEPHVVVSVIENLPRDERHRGYGYLFGFPDYAIDFFIKAGIKKEETGEFVERNFFRIPVYDGIGSFVYAYPKDYTPTIETDSILYYKSEKVLNDYKAIRGKYLRNDSTLRAYDLLKDLQIKSVE</sequence>
<dbReference type="PROSITE" id="PS51257">
    <property type="entry name" value="PROKAR_LIPOPROTEIN"/>
    <property type="match status" value="1"/>
</dbReference>
<dbReference type="EMBL" id="SPPK01000010">
    <property type="protein sequence ID" value="TFU86847.1"/>
    <property type="molecule type" value="Genomic_DNA"/>
</dbReference>
<feature type="signal peptide" evidence="1">
    <location>
        <begin position="1"/>
        <end position="20"/>
    </location>
</feature>
<dbReference type="RefSeq" id="WP_135107480.1">
    <property type="nucleotide sequence ID" value="NZ_JADGKW010000010.1"/>
</dbReference>
<evidence type="ECO:0000313" key="2">
    <source>
        <dbReference type="EMBL" id="TFU86847.1"/>
    </source>
</evidence>
<organism evidence="2 3">
    <name type="scientific">Dysgonomonas mossii</name>
    <dbReference type="NCBI Taxonomy" id="163665"/>
    <lineage>
        <taxon>Bacteria</taxon>
        <taxon>Pseudomonadati</taxon>
        <taxon>Bacteroidota</taxon>
        <taxon>Bacteroidia</taxon>
        <taxon>Bacteroidales</taxon>
        <taxon>Dysgonomonadaceae</taxon>
        <taxon>Dysgonomonas</taxon>
    </lineage>
</organism>
<keyword evidence="1" id="KW-0732">Signal</keyword>
<evidence type="ECO:0000313" key="3">
    <source>
        <dbReference type="Proteomes" id="UP000298285"/>
    </source>
</evidence>
<reference evidence="2 3" key="1">
    <citation type="submission" date="2019-03" db="EMBL/GenBank/DDBJ databases">
        <title>Diversity of the mouse oral microbiome.</title>
        <authorList>
            <person name="Joseph S."/>
            <person name="Aduse-Opoku J."/>
            <person name="Curtis M."/>
            <person name="Wade W."/>
            <person name="Hashim A."/>
        </authorList>
    </citation>
    <scope>NUCLEOTIDE SEQUENCE [LARGE SCALE GENOMIC DNA]</scope>
    <source>
        <strain evidence="2 3">P11</strain>
    </source>
</reference>